<dbReference type="SUPFAM" id="SSF57850">
    <property type="entry name" value="RING/U-box"/>
    <property type="match status" value="1"/>
</dbReference>
<feature type="compositionally biased region" description="Basic and acidic residues" evidence="19">
    <location>
        <begin position="409"/>
        <end position="434"/>
    </location>
</feature>
<dbReference type="EMBL" id="LWDF02000580">
    <property type="protein sequence ID" value="KAE8244762.1"/>
    <property type="molecule type" value="Genomic_DNA"/>
</dbReference>
<dbReference type="InterPro" id="IPR017907">
    <property type="entry name" value="Znf_RING_CS"/>
</dbReference>
<feature type="region of interest" description="Disordered" evidence="19">
    <location>
        <begin position="368"/>
        <end position="394"/>
    </location>
</feature>
<sequence>MAPSFSIASALSKGKGALRGSHAADVLDLNAASDPTDWVSTDFGFLKALDSSLRCTLCYDIYTAPVVLRECHHTFCSVCIRSHINQPDAKGRFCPQCRQTKVSDGELVPVQGLEEAAEAWRKARPQLVDAADKLQSLLSAVAVADDDDGDDRSDHSSSSAEVEYVSAGLRPSSSATTPRGVKRKLGEGRPSPPSAESSRRRTRQSTSAAAKDTTARARQGSSPTSASSSLKVVELKATDLTQCPICDREFTLAKLNVHLDKGCDGSRGAADSPPDSRSSWFVRPNGESSSFRNGGKAPFEGMSKMVRPQYVGKSDILMRKLLEKDRLPTSGSKERMVARHRQWINIFNANLDAAPAKRHTEAQLRRALSEWDRGKDEEERHRSRGGVVSDDKAKTWVQDHKSEFAQLVERARSSHHQNKDKTRSMPIVRTRDRNEDADEHQSSQAGLRGEGGVGNTGGLAGSSRGSRVRQGVRNEVERSPGPVDARSSSGSSSRSMSEGDARASESCSETDS</sequence>
<evidence type="ECO:0000256" key="6">
    <source>
        <dbReference type="ARBA" id="ARBA00015551"/>
    </source>
</evidence>
<dbReference type="FunFam" id="3.30.40.10:FF:000172">
    <property type="entry name" value="E3 ubiquitin-protein ligase RAD18"/>
    <property type="match status" value="1"/>
</dbReference>
<dbReference type="InterPro" id="IPR013083">
    <property type="entry name" value="Znf_RING/FYVE/PHD"/>
</dbReference>
<evidence type="ECO:0000256" key="7">
    <source>
        <dbReference type="ARBA" id="ARBA00022679"/>
    </source>
</evidence>
<feature type="compositionally biased region" description="Low complexity" evidence="19">
    <location>
        <begin position="156"/>
        <end position="167"/>
    </location>
</feature>
<keyword evidence="14" id="KW-0234">DNA repair</keyword>
<comment type="caution">
    <text evidence="21">The sequence shown here is derived from an EMBL/GenBank/DDBJ whole genome shotgun (WGS) entry which is preliminary data.</text>
</comment>
<keyword evidence="11" id="KW-0833">Ubl conjugation pathway</keyword>
<comment type="catalytic activity">
    <reaction evidence="1">
        <text>S-ubiquitinyl-[E2 ubiquitin-conjugating enzyme]-L-cysteine + [acceptor protein]-L-lysine = [E2 ubiquitin-conjugating enzyme]-L-cysteine + N(6)-ubiquitinyl-[acceptor protein]-L-lysine.</text>
        <dbReference type="EC" id="2.3.2.27"/>
    </reaction>
</comment>
<feature type="region of interest" description="Disordered" evidence="19">
    <location>
        <begin position="264"/>
        <end position="301"/>
    </location>
</feature>
<dbReference type="InterPro" id="IPR001841">
    <property type="entry name" value="Znf_RING"/>
</dbReference>
<dbReference type="Gene3D" id="3.30.40.10">
    <property type="entry name" value="Zinc/RING finger domain, C3HC4 (zinc finger)"/>
    <property type="match status" value="1"/>
</dbReference>
<name>A0A177T7B2_9BASI</name>
<keyword evidence="9" id="KW-0227">DNA damage</keyword>
<keyword evidence="10" id="KW-0863">Zinc-finger</keyword>
<dbReference type="GO" id="GO:0006301">
    <property type="term" value="P:DNA damage tolerance"/>
    <property type="evidence" value="ECO:0007669"/>
    <property type="project" value="InterPro"/>
</dbReference>
<feature type="domain" description="RING-type" evidence="20">
    <location>
        <begin position="55"/>
        <end position="98"/>
    </location>
</feature>
<evidence type="ECO:0000256" key="4">
    <source>
        <dbReference type="ARBA" id="ARBA00009506"/>
    </source>
</evidence>
<keyword evidence="15" id="KW-0539">Nucleus</keyword>
<dbReference type="InterPro" id="IPR006642">
    <property type="entry name" value="Rad18_UBZ4"/>
</dbReference>
<evidence type="ECO:0000313" key="21">
    <source>
        <dbReference type="EMBL" id="KAE8244762.1"/>
    </source>
</evidence>
<reference evidence="21" key="2">
    <citation type="journal article" date="2019" name="IMA Fungus">
        <title>Genome sequencing and comparison of five Tilletia species to identify candidate genes for the detection of regulated species infecting wheat.</title>
        <authorList>
            <person name="Nguyen H.D.T."/>
            <person name="Sultana T."/>
            <person name="Kesanakurti P."/>
            <person name="Hambleton S."/>
        </authorList>
    </citation>
    <scope>NUCLEOTIDE SEQUENCE</scope>
    <source>
        <strain evidence="21">DAOMC 236416</strain>
    </source>
</reference>
<dbReference type="Pfam" id="PF00097">
    <property type="entry name" value="zf-C3HC4"/>
    <property type="match status" value="1"/>
</dbReference>
<feature type="region of interest" description="Disordered" evidence="19">
    <location>
        <begin position="145"/>
        <end position="230"/>
    </location>
</feature>
<evidence type="ECO:0000256" key="19">
    <source>
        <dbReference type="SAM" id="MobiDB-lite"/>
    </source>
</evidence>
<dbReference type="GO" id="GO:0008270">
    <property type="term" value="F:zinc ion binding"/>
    <property type="evidence" value="ECO:0007669"/>
    <property type="project" value="UniProtKB-KW"/>
</dbReference>
<keyword evidence="22" id="KW-1185">Reference proteome</keyword>
<dbReference type="GO" id="GO:0006513">
    <property type="term" value="P:protein monoubiquitination"/>
    <property type="evidence" value="ECO:0007669"/>
    <property type="project" value="InterPro"/>
</dbReference>
<proteinExistence type="inferred from homology"/>
<dbReference type="GO" id="GO:0003697">
    <property type="term" value="F:single-stranded DNA binding"/>
    <property type="evidence" value="ECO:0007669"/>
    <property type="project" value="InterPro"/>
</dbReference>
<evidence type="ECO:0000259" key="20">
    <source>
        <dbReference type="PROSITE" id="PS50089"/>
    </source>
</evidence>
<dbReference type="PANTHER" id="PTHR14134:SF2">
    <property type="entry name" value="E3 UBIQUITIN-PROTEIN LIGASE RAD18"/>
    <property type="match status" value="1"/>
</dbReference>
<dbReference type="Proteomes" id="UP000077521">
    <property type="component" value="Unassembled WGS sequence"/>
</dbReference>
<dbReference type="SMART" id="SM00184">
    <property type="entry name" value="RING"/>
    <property type="match status" value="1"/>
</dbReference>
<keyword evidence="12" id="KW-0862">Zinc</keyword>
<evidence type="ECO:0000256" key="12">
    <source>
        <dbReference type="ARBA" id="ARBA00022833"/>
    </source>
</evidence>
<organism evidence="21 22">
    <name type="scientific">Tilletia indica</name>
    <dbReference type="NCBI Taxonomy" id="43049"/>
    <lineage>
        <taxon>Eukaryota</taxon>
        <taxon>Fungi</taxon>
        <taxon>Dikarya</taxon>
        <taxon>Basidiomycota</taxon>
        <taxon>Ustilaginomycotina</taxon>
        <taxon>Exobasidiomycetes</taxon>
        <taxon>Tilletiales</taxon>
        <taxon>Tilletiaceae</taxon>
        <taxon>Tilletia</taxon>
    </lineage>
</organism>
<evidence type="ECO:0000256" key="11">
    <source>
        <dbReference type="ARBA" id="ARBA00022786"/>
    </source>
</evidence>
<evidence type="ECO:0000256" key="16">
    <source>
        <dbReference type="ARBA" id="ARBA00031783"/>
    </source>
</evidence>
<evidence type="ECO:0000256" key="8">
    <source>
        <dbReference type="ARBA" id="ARBA00022723"/>
    </source>
</evidence>
<comment type="subcellular location">
    <subcellularLocation>
        <location evidence="2">Nucleus</location>
    </subcellularLocation>
</comment>
<dbReference type="GO" id="GO:0097505">
    <property type="term" value="C:Rad6-Rad18 complex"/>
    <property type="evidence" value="ECO:0007669"/>
    <property type="project" value="TreeGrafter"/>
</dbReference>
<evidence type="ECO:0000256" key="13">
    <source>
        <dbReference type="ARBA" id="ARBA00023125"/>
    </source>
</evidence>
<feature type="compositionally biased region" description="Basic and acidic residues" evidence="19">
    <location>
        <begin position="368"/>
        <end position="381"/>
    </location>
</feature>
<dbReference type="GO" id="GO:0061630">
    <property type="term" value="F:ubiquitin protein ligase activity"/>
    <property type="evidence" value="ECO:0007669"/>
    <property type="project" value="UniProtKB-EC"/>
</dbReference>
<keyword evidence="8" id="KW-0479">Metal-binding</keyword>
<evidence type="ECO:0000313" key="22">
    <source>
        <dbReference type="Proteomes" id="UP000077521"/>
    </source>
</evidence>
<accession>A0A177T7B2</accession>
<dbReference type="SMART" id="SM00734">
    <property type="entry name" value="ZnF_Rad18"/>
    <property type="match status" value="1"/>
</dbReference>
<dbReference type="EC" id="2.3.2.27" evidence="5"/>
<dbReference type="PANTHER" id="PTHR14134">
    <property type="entry name" value="E3 UBIQUITIN-PROTEIN LIGASE RAD18"/>
    <property type="match status" value="1"/>
</dbReference>
<comment type="pathway">
    <text evidence="3">Protein modification; protein ubiquitination.</text>
</comment>
<comment type="similarity">
    <text evidence="4">Belongs to the RAD18 family.</text>
</comment>
<feature type="compositionally biased region" description="Low complexity" evidence="19">
    <location>
        <begin position="461"/>
        <end position="471"/>
    </location>
</feature>
<dbReference type="InterPro" id="IPR039577">
    <property type="entry name" value="Rad18"/>
</dbReference>
<evidence type="ECO:0000256" key="14">
    <source>
        <dbReference type="ARBA" id="ARBA00023204"/>
    </source>
</evidence>
<evidence type="ECO:0000256" key="2">
    <source>
        <dbReference type="ARBA" id="ARBA00004123"/>
    </source>
</evidence>
<evidence type="ECO:0000256" key="17">
    <source>
        <dbReference type="ARBA" id="ARBA00074353"/>
    </source>
</evidence>
<keyword evidence="7" id="KW-0808">Transferase</keyword>
<evidence type="ECO:0000256" key="1">
    <source>
        <dbReference type="ARBA" id="ARBA00000900"/>
    </source>
</evidence>
<feature type="region of interest" description="Disordered" evidence="19">
    <location>
        <begin position="409"/>
        <end position="512"/>
    </location>
</feature>
<evidence type="ECO:0000256" key="5">
    <source>
        <dbReference type="ARBA" id="ARBA00012483"/>
    </source>
</evidence>
<evidence type="ECO:0000256" key="10">
    <source>
        <dbReference type="ARBA" id="ARBA00022771"/>
    </source>
</evidence>
<dbReference type="AlphaFoldDB" id="A0A177T7B2"/>
<evidence type="ECO:0000256" key="18">
    <source>
        <dbReference type="ARBA" id="ARBA00082369"/>
    </source>
</evidence>
<feature type="compositionally biased region" description="Polar residues" evidence="19">
    <location>
        <begin position="219"/>
        <end position="230"/>
    </location>
</feature>
<reference evidence="21" key="1">
    <citation type="submission" date="2016-04" db="EMBL/GenBank/DDBJ databases">
        <authorList>
            <person name="Nguyen H.D."/>
            <person name="Samba Siva P."/>
            <person name="Cullis J."/>
            <person name="Levesque C.A."/>
            <person name="Hambleton S."/>
        </authorList>
    </citation>
    <scope>NUCLEOTIDE SEQUENCE</scope>
    <source>
        <strain evidence="21">DAOMC 236416</strain>
    </source>
</reference>
<dbReference type="PROSITE" id="PS00518">
    <property type="entry name" value="ZF_RING_1"/>
    <property type="match status" value="1"/>
</dbReference>
<protein>
    <recommendedName>
        <fullName evidence="6">Postreplication repair E3 ubiquitin-protein ligase RAD18</fullName>
        <ecNumber evidence="5">2.3.2.27</ecNumber>
    </recommendedName>
    <alternativeName>
        <fullName evidence="17">Postreplication repair E3 ubiquitin-protein ligase rad18</fullName>
    </alternativeName>
    <alternativeName>
        <fullName evidence="16 18">RING-type E3 ubiquitin transferase RAD18</fullName>
    </alternativeName>
</protein>
<dbReference type="InterPro" id="IPR018957">
    <property type="entry name" value="Znf_C3HC4_RING-type"/>
</dbReference>
<evidence type="ECO:0000256" key="3">
    <source>
        <dbReference type="ARBA" id="ARBA00004906"/>
    </source>
</evidence>
<dbReference type="OrthoDB" id="9049620at2759"/>
<feature type="compositionally biased region" description="Gly residues" evidence="19">
    <location>
        <begin position="448"/>
        <end position="460"/>
    </location>
</feature>
<keyword evidence="13" id="KW-0238">DNA-binding</keyword>
<evidence type="ECO:0000256" key="9">
    <source>
        <dbReference type="ARBA" id="ARBA00022763"/>
    </source>
</evidence>
<feature type="compositionally biased region" description="Low complexity" evidence="19">
    <location>
        <begin position="486"/>
        <end position="496"/>
    </location>
</feature>
<dbReference type="GO" id="GO:0006281">
    <property type="term" value="P:DNA repair"/>
    <property type="evidence" value="ECO:0007669"/>
    <property type="project" value="UniProtKB-KW"/>
</dbReference>
<evidence type="ECO:0000256" key="15">
    <source>
        <dbReference type="ARBA" id="ARBA00023242"/>
    </source>
</evidence>
<dbReference type="GO" id="GO:0005634">
    <property type="term" value="C:nucleus"/>
    <property type="evidence" value="ECO:0007669"/>
    <property type="project" value="UniProtKB-SubCell"/>
</dbReference>
<dbReference type="PROSITE" id="PS50089">
    <property type="entry name" value="ZF_RING_2"/>
    <property type="match status" value="1"/>
</dbReference>
<gene>
    <name evidence="21" type="ORF">A4X13_0g6289</name>
</gene>